<evidence type="ECO:0000256" key="1">
    <source>
        <dbReference type="SAM" id="Phobius"/>
    </source>
</evidence>
<dbReference type="InterPro" id="IPR056709">
    <property type="entry name" value="DUF7807"/>
</dbReference>
<keyword evidence="1" id="KW-0812">Transmembrane</keyword>
<dbReference type="WBParaSite" id="PDA_v2.g22701.t1">
    <property type="protein sequence ID" value="PDA_v2.g22701.t1"/>
    <property type="gene ID" value="PDA_v2.g22701"/>
</dbReference>
<dbReference type="AlphaFoldDB" id="A0A914Q6D9"/>
<feature type="transmembrane region" description="Helical" evidence="1">
    <location>
        <begin position="61"/>
        <end position="79"/>
    </location>
</feature>
<evidence type="ECO:0000313" key="3">
    <source>
        <dbReference type="WBParaSite" id="PDA_v2.g22701.t1"/>
    </source>
</evidence>
<dbReference type="Pfam" id="PF25093">
    <property type="entry name" value="DUF7807"/>
    <property type="match status" value="1"/>
</dbReference>
<accession>A0A914Q6D9</accession>
<keyword evidence="2" id="KW-1185">Reference proteome</keyword>
<proteinExistence type="predicted"/>
<dbReference type="Proteomes" id="UP000887578">
    <property type="component" value="Unplaced"/>
</dbReference>
<keyword evidence="1" id="KW-0472">Membrane</keyword>
<keyword evidence="1" id="KW-1133">Transmembrane helix</keyword>
<protein>
    <submittedName>
        <fullName evidence="3">Uncharacterized protein</fullName>
    </submittedName>
</protein>
<evidence type="ECO:0000313" key="2">
    <source>
        <dbReference type="Proteomes" id="UP000887578"/>
    </source>
</evidence>
<organism evidence="2 3">
    <name type="scientific">Panagrolaimus davidi</name>
    <dbReference type="NCBI Taxonomy" id="227884"/>
    <lineage>
        <taxon>Eukaryota</taxon>
        <taxon>Metazoa</taxon>
        <taxon>Ecdysozoa</taxon>
        <taxon>Nematoda</taxon>
        <taxon>Chromadorea</taxon>
        <taxon>Rhabditida</taxon>
        <taxon>Tylenchina</taxon>
        <taxon>Panagrolaimomorpha</taxon>
        <taxon>Panagrolaimoidea</taxon>
        <taxon>Panagrolaimidae</taxon>
        <taxon>Panagrolaimus</taxon>
    </lineage>
</organism>
<name>A0A914Q6D9_9BILA</name>
<feature type="transmembrane region" description="Helical" evidence="1">
    <location>
        <begin position="91"/>
        <end position="111"/>
    </location>
</feature>
<reference evidence="3" key="1">
    <citation type="submission" date="2022-11" db="UniProtKB">
        <authorList>
            <consortium name="WormBaseParasite"/>
        </authorList>
    </citation>
    <scope>IDENTIFICATION</scope>
</reference>
<sequence length="227" mass="25246">MEMVGAITLINDNGMRVLIDTGSASDTERLLQSLVEIITMALTASSASNNLLTCGLSKSRIPSAMIGIFDLLALSVPLYRGIQLYMSLRSNTISTVWLAGALGFFIIHLLANILNWYGLGSKKSEFMLPKLVVKLFTVLICICLTIFVYVCLQQGSEKQIEHFVEISLERYAKKLQQKNGISNNNNNSVRSQATIKEEEFGEDDDNIVAMGFNDDEEKELCMQYTVI</sequence>
<feature type="transmembrane region" description="Helical" evidence="1">
    <location>
        <begin position="131"/>
        <end position="152"/>
    </location>
</feature>